<comment type="pathway">
    <text evidence="1">Lipid metabolism; fatty acid beta-oxidation.</text>
</comment>
<dbReference type="RefSeq" id="WP_072715807.1">
    <property type="nucleotide sequence ID" value="NZ_FRAU01000006.1"/>
</dbReference>
<dbReference type="AlphaFoldDB" id="A0A1M6VBH2"/>
<evidence type="ECO:0000256" key="1">
    <source>
        <dbReference type="ARBA" id="ARBA00005005"/>
    </source>
</evidence>
<evidence type="ECO:0000256" key="4">
    <source>
        <dbReference type="ARBA" id="ARBA00023002"/>
    </source>
</evidence>
<keyword evidence="2" id="KW-0276">Fatty acid metabolism</keyword>
<dbReference type="OrthoDB" id="9771883at2"/>
<dbReference type="SUPFAM" id="SSF52096">
    <property type="entry name" value="ClpP/crotonase"/>
    <property type="match status" value="1"/>
</dbReference>
<evidence type="ECO:0000256" key="5">
    <source>
        <dbReference type="ARBA" id="ARBA00023027"/>
    </source>
</evidence>
<evidence type="ECO:0000313" key="11">
    <source>
        <dbReference type="Proteomes" id="UP000185812"/>
    </source>
</evidence>
<dbReference type="STRING" id="633813.SAMN04488087_1970"/>
<sequence>METTTVTPQNLLELRPWHFRPFRKAAVLGAGTMGAQIAAHLANAGVEVVLLDIAPSEGPKNAIVEQQFKKALKMKPDPFFDEAAKRRVTLGNFDEHFERVGEADWIIEAVVERLDIKRQVMARVESVAREDAVISTNTSGLPIREIAEGRSEAFRRRFLGTHFFNPPRYLKLLELIPTADTDPDVLARVAWFGRFYLGKGIVVANDVPYFIGNRIGIYGMMRVIALLEQGRYTIEEIDTLTGTLVGRPKSATFRTADVVGLDVMLDVARNLYEKATQDESREAFRPPKVLEMLVEKGALGQKTRAGFYKKEDGVIKSINPATGQYEPPRPLDLGDLDRIKSIPDLRERLRALFADEGRAGEFFRTTTLDLLAYAARRIPEITDNPANVDRAIRWGFGWELGPFEIWDALGFEQVVEGCQKLGYALPAWVEEMPKKGATSFYRQENGRAQVYHPLEGRYVDDPVPTDEIRLAVIKADAKRTLWQNAEAALLDLGDGVVLYEFRSKANALGQWVMEGLLEVIDRVENDPNIRGMVIGNEGRHFSVGANLGEAVMAVAQQEFKMLETFLEKFQEVMQRIRYASKPIVVAVHQRALGGGCEMAMACPYPVAAAESYMGLVELGVGLIPAGTGTTRLVVKAAEQAPHGHPSEILPWIQKYFETIAMAQVATSARQAQAMGFLPPHARIVMHEDRRLYVAKQEVLRLSEQGYLPPSKPTRVKVLGKPGYAALMVGVDQYRKGGFITEYDQYLASKLAYVMTGGALTYPQEVSEDYLLALEREVFLHLLGQPKTQERIMHLLQTNKPLRN</sequence>
<dbReference type="GO" id="GO:0070403">
    <property type="term" value="F:NAD+ binding"/>
    <property type="evidence" value="ECO:0007669"/>
    <property type="project" value="InterPro"/>
</dbReference>
<reference evidence="11" key="1">
    <citation type="submission" date="2016-11" db="EMBL/GenBank/DDBJ databases">
        <authorList>
            <person name="Varghese N."/>
            <person name="Submissions S."/>
        </authorList>
    </citation>
    <scope>NUCLEOTIDE SEQUENCE [LARGE SCALE GENOMIC DNA]</scope>
    <source>
        <strain evidence="11">DSM 22212</strain>
    </source>
</reference>
<evidence type="ECO:0000259" key="8">
    <source>
        <dbReference type="Pfam" id="PF00725"/>
    </source>
</evidence>
<dbReference type="InterPro" id="IPR008927">
    <property type="entry name" value="6-PGluconate_DH-like_C_sf"/>
</dbReference>
<dbReference type="Gene3D" id="1.10.1040.50">
    <property type="match status" value="1"/>
</dbReference>
<keyword evidence="3" id="KW-0442">Lipid degradation</keyword>
<dbReference type="Proteomes" id="UP000185812">
    <property type="component" value="Unassembled WGS sequence"/>
</dbReference>
<organism evidence="10 11">
    <name type="scientific">Rhodothermus profundi</name>
    <dbReference type="NCBI Taxonomy" id="633813"/>
    <lineage>
        <taxon>Bacteria</taxon>
        <taxon>Pseudomonadati</taxon>
        <taxon>Rhodothermota</taxon>
        <taxon>Rhodothermia</taxon>
        <taxon>Rhodothermales</taxon>
        <taxon>Rhodothermaceae</taxon>
        <taxon>Rhodothermus</taxon>
    </lineage>
</organism>
<accession>A0A1M6VBH2</accession>
<feature type="domain" description="3-hydroxyacyl-CoA dehydrogenase C-terminal" evidence="8">
    <location>
        <begin position="210"/>
        <end position="309"/>
    </location>
</feature>
<dbReference type="SUPFAM" id="SSF48179">
    <property type="entry name" value="6-phosphogluconate dehydrogenase C-terminal domain-like"/>
    <property type="match status" value="2"/>
</dbReference>
<dbReference type="PANTHER" id="PTHR48075:SF7">
    <property type="entry name" value="3-HYDROXYACYL-COA DEHYDROGENASE-RELATED"/>
    <property type="match status" value="1"/>
</dbReference>
<dbReference type="Gene3D" id="3.90.226.10">
    <property type="entry name" value="2-enoyl-CoA Hydratase, Chain A, domain 1"/>
    <property type="match status" value="1"/>
</dbReference>
<dbReference type="InterPro" id="IPR006108">
    <property type="entry name" value="3HC_DH_C"/>
</dbReference>
<dbReference type="InterPro" id="IPR001753">
    <property type="entry name" value="Enoyl-CoA_hydra/iso"/>
</dbReference>
<evidence type="ECO:0000256" key="7">
    <source>
        <dbReference type="ARBA" id="ARBA00049556"/>
    </source>
</evidence>
<dbReference type="CDD" id="cd06558">
    <property type="entry name" value="crotonase-like"/>
    <property type="match status" value="1"/>
</dbReference>
<dbReference type="Pfam" id="PF00378">
    <property type="entry name" value="ECH_1"/>
    <property type="match status" value="1"/>
</dbReference>
<dbReference type="Pfam" id="PF00725">
    <property type="entry name" value="3HCDH"/>
    <property type="match status" value="1"/>
</dbReference>
<feature type="domain" description="3-hydroxyacyl-CoA dehydrogenase NAD binding" evidence="9">
    <location>
        <begin position="24"/>
        <end position="206"/>
    </location>
</feature>
<evidence type="ECO:0000313" key="10">
    <source>
        <dbReference type="EMBL" id="SHK78646.1"/>
    </source>
</evidence>
<evidence type="ECO:0000256" key="3">
    <source>
        <dbReference type="ARBA" id="ARBA00022963"/>
    </source>
</evidence>
<evidence type="ECO:0000256" key="2">
    <source>
        <dbReference type="ARBA" id="ARBA00022832"/>
    </source>
</evidence>
<dbReference type="PANTHER" id="PTHR48075">
    <property type="entry name" value="3-HYDROXYACYL-COA DEHYDROGENASE FAMILY PROTEIN"/>
    <property type="match status" value="1"/>
</dbReference>
<dbReference type="InterPro" id="IPR029045">
    <property type="entry name" value="ClpP/crotonase-like_dom_sf"/>
</dbReference>
<name>A0A1M6VBH2_9BACT</name>
<keyword evidence="4" id="KW-0560">Oxidoreductase</keyword>
<dbReference type="InterPro" id="IPR036291">
    <property type="entry name" value="NAD(P)-bd_dom_sf"/>
</dbReference>
<dbReference type="Gene3D" id="3.40.50.720">
    <property type="entry name" value="NAD(P)-binding Rossmann-like Domain"/>
    <property type="match status" value="1"/>
</dbReference>
<protein>
    <submittedName>
        <fullName evidence="10">3-hydroxyacyl-CoA dehydrogenase</fullName>
    </submittedName>
</protein>
<keyword evidence="11" id="KW-1185">Reference proteome</keyword>
<keyword evidence="6" id="KW-0443">Lipid metabolism</keyword>
<dbReference type="InterPro" id="IPR006176">
    <property type="entry name" value="3-OHacyl-CoA_DH_NAD-bd"/>
</dbReference>
<evidence type="ECO:0000259" key="9">
    <source>
        <dbReference type="Pfam" id="PF02737"/>
    </source>
</evidence>
<dbReference type="EMBL" id="FRAU01000006">
    <property type="protein sequence ID" value="SHK78646.1"/>
    <property type="molecule type" value="Genomic_DNA"/>
</dbReference>
<evidence type="ECO:0000256" key="6">
    <source>
        <dbReference type="ARBA" id="ARBA00023098"/>
    </source>
</evidence>
<dbReference type="Pfam" id="PF02737">
    <property type="entry name" value="3HCDH_N"/>
    <property type="match status" value="1"/>
</dbReference>
<dbReference type="UniPathway" id="UPA00659"/>
<gene>
    <name evidence="10" type="ORF">SAMN04488087_1970</name>
</gene>
<dbReference type="GO" id="GO:0003857">
    <property type="term" value="F:(3S)-3-hydroxyacyl-CoA dehydrogenase (NAD+) activity"/>
    <property type="evidence" value="ECO:0007669"/>
    <property type="project" value="UniProtKB-EC"/>
</dbReference>
<dbReference type="SUPFAM" id="SSF51735">
    <property type="entry name" value="NAD(P)-binding Rossmann-fold domains"/>
    <property type="match status" value="1"/>
</dbReference>
<comment type="catalytic activity">
    <reaction evidence="7">
        <text>a (3S)-3-hydroxyacyl-CoA + NAD(+) = a 3-oxoacyl-CoA + NADH + H(+)</text>
        <dbReference type="Rhea" id="RHEA:22432"/>
        <dbReference type="ChEBI" id="CHEBI:15378"/>
        <dbReference type="ChEBI" id="CHEBI:57318"/>
        <dbReference type="ChEBI" id="CHEBI:57540"/>
        <dbReference type="ChEBI" id="CHEBI:57945"/>
        <dbReference type="ChEBI" id="CHEBI:90726"/>
        <dbReference type="EC" id="1.1.1.35"/>
    </reaction>
</comment>
<dbReference type="GO" id="GO:0006635">
    <property type="term" value="P:fatty acid beta-oxidation"/>
    <property type="evidence" value="ECO:0007669"/>
    <property type="project" value="UniProtKB-UniPathway"/>
</dbReference>
<keyword evidence="5" id="KW-0520">NAD</keyword>
<proteinExistence type="predicted"/>